<organism evidence="1 2">
    <name type="scientific">Bos mutus</name>
    <name type="common">wild yak</name>
    <dbReference type="NCBI Taxonomy" id="72004"/>
    <lineage>
        <taxon>Eukaryota</taxon>
        <taxon>Metazoa</taxon>
        <taxon>Chordata</taxon>
        <taxon>Craniata</taxon>
        <taxon>Vertebrata</taxon>
        <taxon>Euteleostomi</taxon>
        <taxon>Mammalia</taxon>
        <taxon>Eutheria</taxon>
        <taxon>Laurasiatheria</taxon>
        <taxon>Artiodactyla</taxon>
        <taxon>Ruminantia</taxon>
        <taxon>Pecora</taxon>
        <taxon>Bovidae</taxon>
        <taxon>Bovinae</taxon>
        <taxon>Bos</taxon>
    </lineage>
</organism>
<accession>A0A6B0RF88</accession>
<evidence type="ECO:0000313" key="1">
    <source>
        <dbReference type="EMBL" id="MXQ88640.1"/>
    </source>
</evidence>
<dbReference type="AlphaFoldDB" id="A0A6B0RF88"/>
<sequence length="561" mass="62417">MKGMGWMEETVEMHAVGLSCEDVAVGEYPEMMANIMGSLHRGKEEESNRECHTLPPVQTSSTAREKQGAGIYEDLELADTSAFLKRFSEPSSVMVLPSNLPAIGNLRCVICPPDSMSSLTTPVHLSCGIQGLRPLHARSLGQVIPACRLICMLIDLAVKSYEKWLLYRLIIIMKAFEEDWNFFYSTMQSTAPEALRCGMELAGKLLSCHDKAHGEMVPTDILEESIATFVQDDINLLGSLRSLSQAWIPGPLITAPFVLQPPSKQPCGHHRAAQTFVPTADWLPQASAPNELAVARKSSQAYTVRAFIRKCTEVRLEKCSLITKTSHLIGWNIVEATVALGWKLRCQEASETCSCAPTRCPPPCRTFRTLPVTDVCWSPEKVKVTFDSGFAPKLLKTKPVLPRNGQALEGAHAQKEKSNVFHPDNSQGLTFSMESASGKNMLIEKGEEKYPRCAEKDMGSQRGIFSGPTSDILHRDLTMLLEVDEDEHCDLGSYILERGYKKERAKIPEPLPKKSLSSIKNLFRILKHGYLIPRVYPVIPQLDITFDIASSFCHHEFLRNS</sequence>
<evidence type="ECO:0000313" key="2">
    <source>
        <dbReference type="Proteomes" id="UP000322234"/>
    </source>
</evidence>
<name>A0A6B0RF88_9CETA</name>
<reference evidence="1" key="1">
    <citation type="submission" date="2019-10" db="EMBL/GenBank/DDBJ databases">
        <title>The sequence and de novo assembly of the wild yak genome.</title>
        <authorList>
            <person name="Liu Y."/>
        </authorList>
    </citation>
    <scope>NUCLEOTIDE SEQUENCE [LARGE SCALE GENOMIC DNA]</scope>
    <source>
        <strain evidence="1">WY2019</strain>
    </source>
</reference>
<dbReference type="Proteomes" id="UP000322234">
    <property type="component" value="Unassembled WGS sequence"/>
</dbReference>
<dbReference type="EMBL" id="VBQZ03000047">
    <property type="protein sequence ID" value="MXQ88640.1"/>
    <property type="molecule type" value="Genomic_DNA"/>
</dbReference>
<proteinExistence type="predicted"/>
<comment type="caution">
    <text evidence="1">The sequence shown here is derived from an EMBL/GenBank/DDBJ whole genome shotgun (WGS) entry which is preliminary data.</text>
</comment>
<keyword evidence="2" id="KW-1185">Reference proteome</keyword>
<gene>
    <name evidence="1" type="ORF">E5288_WYG003825</name>
</gene>
<protein>
    <submittedName>
        <fullName evidence="1">Uncharacterized protein</fullName>
    </submittedName>
</protein>